<gene>
    <name evidence="1" type="ORF">S03H2_19494</name>
</gene>
<protein>
    <submittedName>
        <fullName evidence="1">Uncharacterized protein</fullName>
    </submittedName>
</protein>
<accession>X1HK80</accession>
<name>X1HK80_9ZZZZ</name>
<comment type="caution">
    <text evidence="1">The sequence shown here is derived from an EMBL/GenBank/DDBJ whole genome shotgun (WGS) entry which is preliminary data.</text>
</comment>
<proteinExistence type="predicted"/>
<sequence>MATKIAIAEIVVKKTIILIGLNFIPKISIHTTLASPLKDMYVIIYAED</sequence>
<organism evidence="1">
    <name type="scientific">marine sediment metagenome</name>
    <dbReference type="NCBI Taxonomy" id="412755"/>
    <lineage>
        <taxon>unclassified sequences</taxon>
        <taxon>metagenomes</taxon>
        <taxon>ecological metagenomes</taxon>
    </lineage>
</organism>
<evidence type="ECO:0000313" key="1">
    <source>
        <dbReference type="EMBL" id="GAH45723.1"/>
    </source>
</evidence>
<dbReference type="AlphaFoldDB" id="X1HK80"/>
<dbReference type="EMBL" id="BARU01010183">
    <property type="protein sequence ID" value="GAH45723.1"/>
    <property type="molecule type" value="Genomic_DNA"/>
</dbReference>
<reference evidence="1" key="1">
    <citation type="journal article" date="2014" name="Front. Microbiol.">
        <title>High frequency of phylogenetically diverse reductive dehalogenase-homologous genes in deep subseafloor sedimentary metagenomes.</title>
        <authorList>
            <person name="Kawai M."/>
            <person name="Futagami T."/>
            <person name="Toyoda A."/>
            <person name="Takaki Y."/>
            <person name="Nishi S."/>
            <person name="Hori S."/>
            <person name="Arai W."/>
            <person name="Tsubouchi T."/>
            <person name="Morono Y."/>
            <person name="Uchiyama I."/>
            <person name="Ito T."/>
            <person name="Fujiyama A."/>
            <person name="Inagaki F."/>
            <person name="Takami H."/>
        </authorList>
    </citation>
    <scope>NUCLEOTIDE SEQUENCE</scope>
    <source>
        <strain evidence="1">Expedition CK06-06</strain>
    </source>
</reference>